<dbReference type="Gene3D" id="1.10.10.10">
    <property type="entry name" value="Winged helix-like DNA-binding domain superfamily/Winged helix DNA-binding domain"/>
    <property type="match status" value="1"/>
</dbReference>
<protein>
    <recommendedName>
        <fullName evidence="1">Transcription regulator TrmB N-terminal domain-containing protein</fullName>
    </recommendedName>
</protein>
<name>A0A1G2KRY7_9BACT</name>
<feature type="domain" description="Transcription regulator TrmB N-terminal" evidence="1">
    <location>
        <begin position="7"/>
        <end position="62"/>
    </location>
</feature>
<dbReference type="InterPro" id="IPR036388">
    <property type="entry name" value="WH-like_DNA-bd_sf"/>
</dbReference>
<evidence type="ECO:0000259" key="1">
    <source>
        <dbReference type="Pfam" id="PF01978"/>
    </source>
</evidence>
<dbReference type="InterPro" id="IPR002831">
    <property type="entry name" value="Tscrpt_reg_TrmB_N"/>
</dbReference>
<dbReference type="Pfam" id="PF01978">
    <property type="entry name" value="TrmB"/>
    <property type="match status" value="1"/>
</dbReference>
<dbReference type="PANTHER" id="PTHR34293">
    <property type="entry name" value="HTH-TYPE TRANSCRIPTIONAL REGULATOR TRMBL2"/>
    <property type="match status" value="1"/>
</dbReference>
<reference evidence="2 3" key="1">
    <citation type="journal article" date="2016" name="Nat. Commun.">
        <title>Thousands of microbial genomes shed light on interconnected biogeochemical processes in an aquifer system.</title>
        <authorList>
            <person name="Anantharaman K."/>
            <person name="Brown C.T."/>
            <person name="Hug L.A."/>
            <person name="Sharon I."/>
            <person name="Castelle C.J."/>
            <person name="Probst A.J."/>
            <person name="Thomas B.C."/>
            <person name="Singh A."/>
            <person name="Wilkins M.J."/>
            <person name="Karaoz U."/>
            <person name="Brodie E.L."/>
            <person name="Williams K.H."/>
            <person name="Hubbard S.S."/>
            <person name="Banfield J.F."/>
        </authorList>
    </citation>
    <scope>NUCLEOTIDE SEQUENCE [LARGE SCALE GENOMIC DNA]</scope>
</reference>
<dbReference type="Proteomes" id="UP000177811">
    <property type="component" value="Unassembled WGS sequence"/>
</dbReference>
<evidence type="ECO:0000313" key="3">
    <source>
        <dbReference type="Proteomes" id="UP000177811"/>
    </source>
</evidence>
<dbReference type="AlphaFoldDB" id="A0A1G2KRY7"/>
<dbReference type="SUPFAM" id="SSF46785">
    <property type="entry name" value="Winged helix' DNA-binding domain"/>
    <property type="match status" value="1"/>
</dbReference>
<organism evidence="2 3">
    <name type="scientific">Candidatus Sungbacteria bacterium RIFCSPHIGHO2_02_FULL_51_29</name>
    <dbReference type="NCBI Taxonomy" id="1802273"/>
    <lineage>
        <taxon>Bacteria</taxon>
        <taxon>Candidatus Sungiibacteriota</taxon>
    </lineage>
</organism>
<dbReference type="InterPro" id="IPR036390">
    <property type="entry name" value="WH_DNA-bd_sf"/>
</dbReference>
<sequence>MLEAQFQKIGLNDNEREVYLAILRAGKITHERVSRATGVNRTTVYSIAEKLKKLGLISEDLGAKVSYLSSEGAEALSRMFEKEEGRLHEQKKTAEEIARELQHMTKGENYSVPKIKFVEEDDLNGYLYKRYGAWVQSGANYDSTWWGFEDHSFTEKYGTFIDWCWKQEPGNLQVRFFTNQADVEKEMSKKYRNRFIKPLAEENSFDSCFWVCGDYIIMVRSRERPHYLVEIYDTVLARNQRQLFKSLWDASK</sequence>
<accession>A0A1G2KRY7</accession>
<dbReference type="InterPro" id="IPR051797">
    <property type="entry name" value="TrmB-like"/>
</dbReference>
<dbReference type="PANTHER" id="PTHR34293:SF1">
    <property type="entry name" value="HTH-TYPE TRANSCRIPTIONAL REGULATOR TRMBL2"/>
    <property type="match status" value="1"/>
</dbReference>
<evidence type="ECO:0000313" key="2">
    <source>
        <dbReference type="EMBL" id="OHA01241.1"/>
    </source>
</evidence>
<dbReference type="EMBL" id="MHQL01000067">
    <property type="protein sequence ID" value="OHA01241.1"/>
    <property type="molecule type" value="Genomic_DNA"/>
</dbReference>
<proteinExistence type="predicted"/>
<comment type="caution">
    <text evidence="2">The sequence shown here is derived from an EMBL/GenBank/DDBJ whole genome shotgun (WGS) entry which is preliminary data.</text>
</comment>
<gene>
    <name evidence="2" type="ORF">A3C16_02830</name>
</gene>